<reference evidence="1" key="1">
    <citation type="submission" date="2013-11" db="EMBL/GenBank/DDBJ databases">
        <title>The Genome Sequence of Phytophthora parasitica CHvinca01.</title>
        <authorList>
            <consortium name="The Broad Institute Genomics Platform"/>
            <person name="Russ C."/>
            <person name="Tyler B."/>
            <person name="Panabieres F."/>
            <person name="Shan W."/>
            <person name="Tripathy S."/>
            <person name="Grunwald N."/>
            <person name="Machado M."/>
            <person name="Johnson C.S."/>
            <person name="Arredondo F."/>
            <person name="Hong C."/>
            <person name="Coffey M."/>
            <person name="Young S.K."/>
            <person name="Zeng Q."/>
            <person name="Gargeya S."/>
            <person name="Fitzgerald M."/>
            <person name="Abouelleil A."/>
            <person name="Alvarado L."/>
            <person name="Chapman S.B."/>
            <person name="Gainer-Dewar J."/>
            <person name="Goldberg J."/>
            <person name="Griggs A."/>
            <person name="Gujja S."/>
            <person name="Hansen M."/>
            <person name="Howarth C."/>
            <person name="Imamovic A."/>
            <person name="Ireland A."/>
            <person name="Larimer J."/>
            <person name="McCowan C."/>
            <person name="Murphy C."/>
            <person name="Pearson M."/>
            <person name="Poon T.W."/>
            <person name="Priest M."/>
            <person name="Roberts A."/>
            <person name="Saif S."/>
            <person name="Shea T."/>
            <person name="Sykes S."/>
            <person name="Wortman J."/>
            <person name="Nusbaum C."/>
            <person name="Birren B."/>
        </authorList>
    </citation>
    <scope>NUCLEOTIDE SEQUENCE [LARGE SCALE GENOMIC DNA]</scope>
    <source>
        <strain evidence="1">CHvinca01</strain>
    </source>
</reference>
<dbReference type="EMBL" id="KI690608">
    <property type="protein sequence ID" value="ETM55753.1"/>
    <property type="molecule type" value="Genomic_DNA"/>
</dbReference>
<sequence>PDYGDSNAGEHHEPFALRKCRAVAHRRGDA</sequence>
<protein>
    <submittedName>
        <fullName evidence="4">Uncharacterized protein</fullName>
    </submittedName>
</protein>
<dbReference type="Proteomes" id="UP000054532">
    <property type="component" value="Unassembled WGS sequence"/>
</dbReference>
<evidence type="ECO:0000313" key="4">
    <source>
        <dbReference type="EMBL" id="ETM55753.1"/>
    </source>
</evidence>
<proteinExistence type="predicted"/>
<accession>W2P6B9</accession>
<dbReference type="EMBL" id="KI690609">
    <property type="protein sequence ID" value="ETM55749.1"/>
    <property type="molecule type" value="Genomic_DNA"/>
</dbReference>
<dbReference type="EMBL" id="KI677376">
    <property type="protein sequence ID" value="ETM02504.1"/>
    <property type="molecule type" value="Genomic_DNA"/>
</dbReference>
<gene>
    <name evidence="4" type="ORF">L914_01082</name>
    <name evidence="3" type="ORF">L914_01083</name>
    <name evidence="2" type="ORF">L917_01042</name>
    <name evidence="1" type="ORF">L917_01043</name>
</gene>
<reference evidence="4" key="2">
    <citation type="submission" date="2013-11" db="EMBL/GenBank/DDBJ databases">
        <title>The Genome Sequence of Phytophthora parasitica IAC_01/95.</title>
        <authorList>
            <consortium name="The Broad Institute Genomics Platform"/>
            <person name="Russ C."/>
            <person name="Tyler B."/>
            <person name="Panabieres F."/>
            <person name="Shan W."/>
            <person name="Tripathy S."/>
            <person name="Grunwald N."/>
            <person name="Machado M."/>
            <person name="Johnson C.S."/>
            <person name="Arredondo F."/>
            <person name="Hong C."/>
            <person name="Coffey M."/>
            <person name="Young S.K."/>
            <person name="Zeng Q."/>
            <person name="Gargeya S."/>
            <person name="Fitzgerald M."/>
            <person name="Abouelleil A."/>
            <person name="Alvarado L."/>
            <person name="Chapman S.B."/>
            <person name="Gainer-Dewar J."/>
            <person name="Goldberg J."/>
            <person name="Griggs A."/>
            <person name="Gujja S."/>
            <person name="Hansen M."/>
            <person name="Howarth C."/>
            <person name="Imamovic A."/>
            <person name="Ireland A."/>
            <person name="Larimer J."/>
            <person name="McCowan C."/>
            <person name="Murphy C."/>
            <person name="Pearson M."/>
            <person name="Poon T.W."/>
            <person name="Priest M."/>
            <person name="Roberts A."/>
            <person name="Saif S."/>
            <person name="Shea T."/>
            <person name="Sykes S."/>
            <person name="Wortman J."/>
            <person name="Nusbaum C."/>
            <person name="Birren B."/>
        </authorList>
    </citation>
    <scope>NUCLEOTIDE SEQUENCE [LARGE SCALE GENOMIC DNA]</scope>
    <source>
        <strain evidence="4">IAC_01/95</strain>
    </source>
</reference>
<evidence type="ECO:0000313" key="1">
    <source>
        <dbReference type="EMBL" id="ETM02504.1"/>
    </source>
</evidence>
<organism evidence="4">
    <name type="scientific">Phytophthora nicotianae</name>
    <name type="common">Potato buckeye rot agent</name>
    <name type="synonym">Phytophthora parasitica</name>
    <dbReference type="NCBI Taxonomy" id="4792"/>
    <lineage>
        <taxon>Eukaryota</taxon>
        <taxon>Sar</taxon>
        <taxon>Stramenopiles</taxon>
        <taxon>Oomycota</taxon>
        <taxon>Peronosporomycetes</taxon>
        <taxon>Peronosporales</taxon>
        <taxon>Peronosporaceae</taxon>
        <taxon>Phytophthora</taxon>
    </lineage>
</organism>
<feature type="non-terminal residue" evidence="4">
    <location>
        <position position="1"/>
    </location>
</feature>
<dbReference type="Proteomes" id="UP000054423">
    <property type="component" value="Unassembled WGS sequence"/>
</dbReference>
<name>W2P6B9_PHYNI</name>
<evidence type="ECO:0000313" key="2">
    <source>
        <dbReference type="EMBL" id="ETM02524.1"/>
    </source>
</evidence>
<evidence type="ECO:0000313" key="3">
    <source>
        <dbReference type="EMBL" id="ETM55749.1"/>
    </source>
</evidence>
<dbReference type="AlphaFoldDB" id="W2P6B9"/>
<dbReference type="EMBL" id="KI677375">
    <property type="protein sequence ID" value="ETM02524.1"/>
    <property type="molecule type" value="Genomic_DNA"/>
</dbReference>